<evidence type="ECO:0000256" key="4">
    <source>
        <dbReference type="PIRSR" id="PIRSR617939-2"/>
    </source>
</evidence>
<evidence type="ECO:0000256" key="3">
    <source>
        <dbReference type="PIRSR" id="PIRSR617939-1"/>
    </source>
</evidence>
<dbReference type="Gene3D" id="3.10.490.10">
    <property type="entry name" value="Gamma-glutamyl cyclotransferase-like"/>
    <property type="match status" value="1"/>
</dbReference>
<dbReference type="SUPFAM" id="SSF110857">
    <property type="entry name" value="Gamma-glutamyl cyclotransferase-like"/>
    <property type="match status" value="1"/>
</dbReference>
<dbReference type="GO" id="GO:0016740">
    <property type="term" value="F:transferase activity"/>
    <property type="evidence" value="ECO:0007669"/>
    <property type="project" value="UniProtKB-KW"/>
</dbReference>
<dbReference type="EMBL" id="GIIL01003135">
    <property type="protein sequence ID" value="NOV46861.1"/>
    <property type="molecule type" value="Transcribed_RNA"/>
</dbReference>
<dbReference type="AlphaFoldDB" id="A0A6M2DP07"/>
<dbReference type="Pfam" id="PF13772">
    <property type="entry name" value="AIG2_2"/>
    <property type="match status" value="1"/>
</dbReference>
<dbReference type="InterPro" id="IPR036568">
    <property type="entry name" value="GGCT-like_sf"/>
</dbReference>
<organism evidence="5">
    <name type="scientific">Xenopsylla cheopis</name>
    <name type="common">Oriental rat flea</name>
    <name type="synonym">Pulex cheopis</name>
    <dbReference type="NCBI Taxonomy" id="163159"/>
    <lineage>
        <taxon>Eukaryota</taxon>
        <taxon>Metazoa</taxon>
        <taxon>Ecdysozoa</taxon>
        <taxon>Arthropoda</taxon>
        <taxon>Hexapoda</taxon>
        <taxon>Insecta</taxon>
        <taxon>Pterygota</taxon>
        <taxon>Neoptera</taxon>
        <taxon>Endopterygota</taxon>
        <taxon>Siphonaptera</taxon>
        <taxon>Pulicidae</taxon>
        <taxon>Xenopsyllinae</taxon>
        <taxon>Xenopsylla</taxon>
    </lineage>
</organism>
<evidence type="ECO:0000256" key="1">
    <source>
        <dbReference type="ARBA" id="ARBA00012346"/>
    </source>
</evidence>
<evidence type="ECO:0000313" key="5">
    <source>
        <dbReference type="EMBL" id="NOV46861.1"/>
    </source>
</evidence>
<dbReference type="InterPro" id="IPR013024">
    <property type="entry name" value="GGCT-like"/>
</dbReference>
<evidence type="ECO:0000256" key="2">
    <source>
        <dbReference type="ARBA" id="ARBA00023239"/>
    </source>
</evidence>
<reference evidence="5" key="1">
    <citation type="submission" date="2020-03" db="EMBL/GenBank/DDBJ databases">
        <title>Transcriptomic Profiling of the Digestive Tract of the Rat Flea, Xenopsylla cheopis, Following Blood Feeding and Infection with Yersinia pestis.</title>
        <authorList>
            <person name="Bland D.M."/>
            <person name="Martens C.A."/>
            <person name="Virtaneva K."/>
            <person name="Kanakabandi K."/>
            <person name="Long D."/>
            <person name="Rosenke R."/>
            <person name="Saturday G.A."/>
            <person name="Hoyt F.H."/>
            <person name="Bruno D.P."/>
            <person name="Ribeiro J.M.C."/>
            <person name="Hinnebusch J."/>
        </authorList>
    </citation>
    <scope>NUCLEOTIDE SEQUENCE</scope>
</reference>
<feature type="active site" description="Proton acceptor" evidence="3">
    <location>
        <position position="84"/>
    </location>
</feature>
<dbReference type="CDD" id="cd06661">
    <property type="entry name" value="GGCT_like"/>
    <property type="match status" value="1"/>
</dbReference>
<keyword evidence="5" id="KW-0808">Transferase</keyword>
<proteinExistence type="predicted"/>
<accession>A0A6M2DP07</accession>
<feature type="binding site" evidence="4">
    <location>
        <begin position="9"/>
        <end position="14"/>
    </location>
    <ligand>
        <name>substrate</name>
    </ligand>
</feature>
<sequence>MPNPNTFLYFAYGSNLLAKRIHINNPTAVRKDIGKLLDYCLDFNKYSDKWGGASATVVPKVGEHVWGAIWEIENKNLASLDKQEGVHLNSYQAKDINIKTKSGKNVLCRIYEQCKLPPTLQPGEPFPEDRKPSLVYLETIIQGALESGLPDTYLKMLRSIPHNGNIGDEAFRKELGILLSHKV</sequence>
<keyword evidence="2" id="KW-0456">Lyase</keyword>
<dbReference type="InterPro" id="IPR017939">
    <property type="entry name" value="G-Glutamylcylcotransferase"/>
</dbReference>
<name>A0A6M2DP07_XENCH</name>
<dbReference type="EC" id="4.3.2.9" evidence="1"/>
<dbReference type="PANTHER" id="PTHR12935:SF0">
    <property type="entry name" value="GAMMA-GLUTAMYLCYCLOTRANSFERASE"/>
    <property type="match status" value="1"/>
</dbReference>
<feature type="binding site" evidence="4">
    <location>
        <position position="136"/>
    </location>
    <ligand>
        <name>substrate</name>
    </ligand>
</feature>
<protein>
    <recommendedName>
        <fullName evidence="1">gamma-glutamylcyclotransferase</fullName>
        <ecNumber evidence="1">4.3.2.9</ecNumber>
    </recommendedName>
</protein>
<dbReference type="PANTHER" id="PTHR12935">
    <property type="entry name" value="GAMMA-GLUTAMYLCYCLOTRANSFERASE"/>
    <property type="match status" value="1"/>
</dbReference>
<dbReference type="GO" id="GO:0003839">
    <property type="term" value="F:gamma-glutamylcyclotransferase activity"/>
    <property type="evidence" value="ECO:0007669"/>
    <property type="project" value="UniProtKB-EC"/>
</dbReference>